<dbReference type="STRING" id="100884.GCA_000269565_02747"/>
<comment type="caution">
    <text evidence="1">The sequence shown here is derived from an EMBL/GenBank/DDBJ whole genome shotgun (WGS) entry which is preliminary data.</text>
</comment>
<dbReference type="eggNOG" id="COG4912">
    <property type="taxonomic scope" value="Bacteria"/>
</dbReference>
<proteinExistence type="predicted"/>
<evidence type="ECO:0000313" key="1">
    <source>
        <dbReference type="EMBL" id="EFW03013.1"/>
    </source>
</evidence>
<dbReference type="InterPro" id="IPR014825">
    <property type="entry name" value="DNA_alkylation"/>
</dbReference>
<dbReference type="PANTHER" id="PTHR41291:SF1">
    <property type="entry name" value="DNA ALKYLATION REPAIR PROTEIN"/>
    <property type="match status" value="1"/>
</dbReference>
<dbReference type="AlphaFoldDB" id="E7GFW7"/>
<dbReference type="InterPro" id="IPR016024">
    <property type="entry name" value="ARM-type_fold"/>
</dbReference>
<evidence type="ECO:0000313" key="2">
    <source>
        <dbReference type="Proteomes" id="UP000003157"/>
    </source>
</evidence>
<dbReference type="EMBL" id="ADKX01000052">
    <property type="protein sequence ID" value="EFW03013.1"/>
    <property type="molecule type" value="Genomic_DNA"/>
</dbReference>
<accession>E7GFW7</accession>
<dbReference type="Gene3D" id="1.25.10.90">
    <property type="match status" value="1"/>
</dbReference>
<dbReference type="RefSeq" id="WP_008790742.1">
    <property type="nucleotide sequence ID" value="NZ_AKCB01000001.1"/>
</dbReference>
<dbReference type="SUPFAM" id="SSF48371">
    <property type="entry name" value="ARM repeat"/>
    <property type="match status" value="1"/>
</dbReference>
<dbReference type="Pfam" id="PF08713">
    <property type="entry name" value="DNA_alkylation"/>
    <property type="match status" value="1"/>
</dbReference>
<protein>
    <recommendedName>
        <fullName evidence="3">DNA alkylation repair enzyme</fullName>
    </recommendedName>
</protein>
<dbReference type="Proteomes" id="UP000003157">
    <property type="component" value="Unassembled WGS sequence"/>
</dbReference>
<dbReference type="OrthoDB" id="9784740at2"/>
<dbReference type="PANTHER" id="PTHR41291">
    <property type="entry name" value="DNA ALKYLATION REPAIR PROTEIN"/>
    <property type="match status" value="1"/>
</dbReference>
<name>E7GFW7_9FIRM</name>
<gene>
    <name evidence="1" type="ORF">HMPREF9488_03660</name>
</gene>
<keyword evidence="2" id="KW-1185">Reference proteome</keyword>
<dbReference type="HOGENOM" id="CLU_061369_1_0_9"/>
<reference evidence="1 2" key="1">
    <citation type="submission" date="2010-12" db="EMBL/GenBank/DDBJ databases">
        <title>The Genome Sequence of Coprobacillus sp. strain 29_1.</title>
        <authorList>
            <consortium name="The Broad Institute Genome Sequencing Platform"/>
            <person name="Earl A."/>
            <person name="Ward D."/>
            <person name="Feldgarden M."/>
            <person name="Gevers D."/>
            <person name="Daigneault M."/>
            <person name="Sibley C.D."/>
            <person name="White A."/>
            <person name="Strauss J."/>
            <person name="Allen-Vercoe E."/>
            <person name="Young S.K."/>
            <person name="Zeng Q."/>
            <person name="Gargeya S."/>
            <person name="Fitzgerald M."/>
            <person name="Haas B."/>
            <person name="Abouelleil A."/>
            <person name="Alvarado L."/>
            <person name="Arachchi H.M."/>
            <person name="Berlin A."/>
            <person name="Brown A."/>
            <person name="Chapman S.B."/>
            <person name="Chen Z."/>
            <person name="Dunbar C."/>
            <person name="Freedman E."/>
            <person name="Gearin G."/>
            <person name="Gellesch M."/>
            <person name="Goldberg J."/>
            <person name="Griggs A."/>
            <person name="Gujja S."/>
            <person name="Heilman E."/>
            <person name="Heiman D."/>
            <person name="Howarth C."/>
            <person name="Larson L."/>
            <person name="Lui A."/>
            <person name="MacDonald P.J.P."/>
            <person name="Mehta T."/>
            <person name="Montmayeur A."/>
            <person name="Murphy C."/>
            <person name="Neiman D."/>
            <person name="Pearson M."/>
            <person name="Priest M."/>
            <person name="Roberts A."/>
            <person name="Saif S."/>
            <person name="Shea T."/>
            <person name="Shenoy N."/>
            <person name="Sisk P."/>
            <person name="Stolte C."/>
            <person name="Sykes S."/>
            <person name="White J."/>
            <person name="Yandava C."/>
            <person name="Nusbaum C."/>
            <person name="Birren B."/>
        </authorList>
    </citation>
    <scope>NUCLEOTIDE SEQUENCE [LARGE SCALE GENOMIC DNA]</scope>
    <source>
        <strain evidence="1 2">29_1</strain>
    </source>
</reference>
<sequence length="238" mass="27790">MNYQDIIHQLHNLSSEKYKSHIIKMGIPALNCLGVPLQDIRQLAKTIGHSNQLGFQLWKSQYHDAKLLAVLIFEYKQMTFDDINLLIKDVISWDLCNHLCKNLIIKIKGYQLLIPQWVTSQHIYVKRAAFVLLACDVIHNKNILDSTLDTYLHFIRDYSHDEHIHIKKAISTALKEIGKKDFDYHEKALLLSYELIQDGDKVQRWIANDAKKELEKLVKVQGRSRLISRHSLMGKEEH</sequence>
<evidence type="ECO:0008006" key="3">
    <source>
        <dbReference type="Google" id="ProtNLM"/>
    </source>
</evidence>
<organism evidence="1 2">
    <name type="scientific">Coprobacillus cateniformis</name>
    <dbReference type="NCBI Taxonomy" id="100884"/>
    <lineage>
        <taxon>Bacteria</taxon>
        <taxon>Bacillati</taxon>
        <taxon>Bacillota</taxon>
        <taxon>Erysipelotrichia</taxon>
        <taxon>Erysipelotrichales</taxon>
        <taxon>Coprobacillaceae</taxon>
        <taxon>Coprobacillus</taxon>
    </lineage>
</organism>
<dbReference type="CDD" id="cd06561">
    <property type="entry name" value="AlkD_like"/>
    <property type="match status" value="1"/>
</dbReference>
<dbReference type="GeneID" id="78230554"/>